<gene>
    <name evidence="1" type="ORF">Clacol_007154</name>
</gene>
<dbReference type="InterPro" id="IPR051678">
    <property type="entry name" value="AGP_Transferase"/>
</dbReference>
<evidence type="ECO:0008006" key="3">
    <source>
        <dbReference type="Google" id="ProtNLM"/>
    </source>
</evidence>
<dbReference type="EMBL" id="BPWL01000008">
    <property type="protein sequence ID" value="GJJ12908.1"/>
    <property type="molecule type" value="Genomic_DNA"/>
</dbReference>
<dbReference type="PANTHER" id="PTHR21310:SF15">
    <property type="entry name" value="AMINOGLYCOSIDE PHOSPHOTRANSFERASE DOMAIN-CONTAINING PROTEIN"/>
    <property type="match status" value="1"/>
</dbReference>
<protein>
    <recommendedName>
        <fullName evidence="3">Aminoglycoside phosphotransferase domain-containing protein</fullName>
    </recommendedName>
</protein>
<sequence length="181" mass="21034">MMFRKLLPMFKAQDRLLYGETASRVLYRITPRLAIKINGYGLFTEANTLKFIRNSTSIPVPRVLDAWMEAEHSITLLEWIPDCDTLRDCWLRLSQDRKDSIADQVKGYVDQLRSICRPPKYQTRIEPVDGSSFFHDCVFGKPHEPFSSEEEFNKLLISRVGRYAALAESANAQKEWIQNNM</sequence>
<dbReference type="Proteomes" id="UP001050691">
    <property type="component" value="Unassembled WGS sequence"/>
</dbReference>
<dbReference type="InterPro" id="IPR011009">
    <property type="entry name" value="Kinase-like_dom_sf"/>
</dbReference>
<name>A0AAV5AIG5_9AGAM</name>
<dbReference type="PANTHER" id="PTHR21310">
    <property type="entry name" value="AMINOGLYCOSIDE PHOSPHOTRANSFERASE-RELATED-RELATED"/>
    <property type="match status" value="1"/>
</dbReference>
<comment type="caution">
    <text evidence="1">The sequence shown here is derived from an EMBL/GenBank/DDBJ whole genome shotgun (WGS) entry which is preliminary data.</text>
</comment>
<reference evidence="1" key="1">
    <citation type="submission" date="2021-10" db="EMBL/GenBank/DDBJ databases">
        <title>De novo Genome Assembly of Clathrus columnatus (Basidiomycota, Fungi) Using Illumina and Nanopore Sequence Data.</title>
        <authorList>
            <person name="Ogiso-Tanaka E."/>
            <person name="Itagaki H."/>
            <person name="Hosoya T."/>
            <person name="Hosaka K."/>
        </authorList>
    </citation>
    <scope>NUCLEOTIDE SEQUENCE</scope>
    <source>
        <strain evidence="1">MO-923</strain>
    </source>
</reference>
<organism evidence="1 2">
    <name type="scientific">Clathrus columnatus</name>
    <dbReference type="NCBI Taxonomy" id="1419009"/>
    <lineage>
        <taxon>Eukaryota</taxon>
        <taxon>Fungi</taxon>
        <taxon>Dikarya</taxon>
        <taxon>Basidiomycota</taxon>
        <taxon>Agaricomycotina</taxon>
        <taxon>Agaricomycetes</taxon>
        <taxon>Phallomycetidae</taxon>
        <taxon>Phallales</taxon>
        <taxon>Clathraceae</taxon>
        <taxon>Clathrus</taxon>
    </lineage>
</organism>
<dbReference type="AlphaFoldDB" id="A0AAV5AIG5"/>
<evidence type="ECO:0000313" key="2">
    <source>
        <dbReference type="Proteomes" id="UP001050691"/>
    </source>
</evidence>
<accession>A0AAV5AIG5</accession>
<proteinExistence type="predicted"/>
<evidence type="ECO:0000313" key="1">
    <source>
        <dbReference type="EMBL" id="GJJ12908.1"/>
    </source>
</evidence>
<dbReference type="SUPFAM" id="SSF56112">
    <property type="entry name" value="Protein kinase-like (PK-like)"/>
    <property type="match status" value="1"/>
</dbReference>
<keyword evidence="2" id="KW-1185">Reference proteome</keyword>